<keyword evidence="2" id="KW-1185">Reference proteome</keyword>
<reference evidence="1 2" key="1">
    <citation type="journal article" date="2015" name="Genome Biol. Evol.">
        <title>Comparative Genomics of a Bacterivorous Green Alga Reveals Evolutionary Causalities and Consequences of Phago-Mixotrophic Mode of Nutrition.</title>
        <authorList>
            <person name="Burns J.A."/>
            <person name="Paasch A."/>
            <person name="Narechania A."/>
            <person name="Kim E."/>
        </authorList>
    </citation>
    <scope>NUCLEOTIDE SEQUENCE [LARGE SCALE GENOMIC DNA]</scope>
    <source>
        <strain evidence="1 2">PLY_AMNH</strain>
    </source>
</reference>
<sequence length="376" mass="41719">MEPHVAARQDKRNLSSLALTTEVAESAAYYRLIIDFLKLANPTKYVAHNGHKQELARVLSEDAAAFQSAVIQNTFTAGGTIPWNENPVNFADEDPRNHWSYDGRLCSAARKIQLHSGISLDVLQFWNTDVYGYKQNRSECTSGIGSHRTGGCLWDAATVLSDYLTRPSKQVLAHHPILSLQGSKVGKGRHKQPAWSWEDKYCIELGAGLAAPTVVAATLGARAVATDADLQTLEMSTANVDAYLKVAHDPARRKAFVRELSWDDDTHNQALQEEFSQPHADVVLMADCVYVLDNQGAWGLLMRQVLRMSTPETLIFLSMAQRRAALEAKFLSKVAEKFIVNEVPTKDLHPTAVKGAHGRMHQDTGDIRLFCLQKRS</sequence>
<gene>
    <name evidence="1" type="ORF">CYMTET_12910</name>
</gene>
<dbReference type="InterPro" id="IPR029063">
    <property type="entry name" value="SAM-dependent_MTases_sf"/>
</dbReference>
<accession>A0AAE0GJ51</accession>
<evidence type="ECO:0000313" key="1">
    <source>
        <dbReference type="EMBL" id="KAK3279194.1"/>
    </source>
</evidence>
<dbReference type="Gene3D" id="3.40.50.150">
    <property type="entry name" value="Vaccinia Virus protein VP39"/>
    <property type="match status" value="1"/>
</dbReference>
<protein>
    <submittedName>
        <fullName evidence="1">Uncharacterized protein</fullName>
    </submittedName>
</protein>
<dbReference type="Proteomes" id="UP001190700">
    <property type="component" value="Unassembled WGS sequence"/>
</dbReference>
<dbReference type="SUPFAM" id="SSF53335">
    <property type="entry name" value="S-adenosyl-L-methionine-dependent methyltransferases"/>
    <property type="match status" value="1"/>
</dbReference>
<dbReference type="PANTHER" id="PTHR14614:SF109">
    <property type="entry name" value="RIBOSOMAL LYSINE N-METHYLTRANSFERASE 5"/>
    <property type="match status" value="1"/>
</dbReference>
<proteinExistence type="predicted"/>
<dbReference type="InterPro" id="IPR019410">
    <property type="entry name" value="Methyltransf_16"/>
</dbReference>
<dbReference type="EMBL" id="LGRX02005085">
    <property type="protein sequence ID" value="KAK3279194.1"/>
    <property type="molecule type" value="Genomic_DNA"/>
</dbReference>
<organism evidence="1 2">
    <name type="scientific">Cymbomonas tetramitiformis</name>
    <dbReference type="NCBI Taxonomy" id="36881"/>
    <lineage>
        <taxon>Eukaryota</taxon>
        <taxon>Viridiplantae</taxon>
        <taxon>Chlorophyta</taxon>
        <taxon>Pyramimonadophyceae</taxon>
        <taxon>Pyramimonadales</taxon>
        <taxon>Pyramimonadaceae</taxon>
        <taxon>Cymbomonas</taxon>
    </lineage>
</organism>
<dbReference type="PANTHER" id="PTHR14614">
    <property type="entry name" value="HEPATOCELLULAR CARCINOMA-ASSOCIATED ANTIGEN"/>
    <property type="match status" value="1"/>
</dbReference>
<evidence type="ECO:0000313" key="2">
    <source>
        <dbReference type="Proteomes" id="UP001190700"/>
    </source>
</evidence>
<name>A0AAE0GJ51_9CHLO</name>
<dbReference type="Pfam" id="PF10294">
    <property type="entry name" value="Methyltransf_16"/>
    <property type="match status" value="1"/>
</dbReference>
<comment type="caution">
    <text evidence="1">The sequence shown here is derived from an EMBL/GenBank/DDBJ whole genome shotgun (WGS) entry which is preliminary data.</text>
</comment>
<dbReference type="AlphaFoldDB" id="A0AAE0GJ51"/>